<dbReference type="Gramene" id="TuG1812G0600002249.01.T02">
    <property type="protein sequence ID" value="TuG1812G0600002249.01.T02.cds362064"/>
    <property type="gene ID" value="TuG1812G0600002249.01"/>
</dbReference>
<name>A0A8R7US40_TRIUA</name>
<reference evidence="1" key="2">
    <citation type="submission" date="2018-03" db="EMBL/GenBank/DDBJ databases">
        <title>The Triticum urartu genome reveals the dynamic nature of wheat genome evolution.</title>
        <authorList>
            <person name="Ling H."/>
            <person name="Ma B."/>
            <person name="Shi X."/>
            <person name="Liu H."/>
            <person name="Dong L."/>
            <person name="Sun H."/>
            <person name="Cao Y."/>
            <person name="Gao Q."/>
            <person name="Zheng S."/>
            <person name="Li Y."/>
            <person name="Yu Y."/>
            <person name="Du H."/>
            <person name="Qi M."/>
            <person name="Li Y."/>
            <person name="Yu H."/>
            <person name="Cui Y."/>
            <person name="Wang N."/>
            <person name="Chen C."/>
            <person name="Wu H."/>
            <person name="Zhao Y."/>
            <person name="Zhang J."/>
            <person name="Li Y."/>
            <person name="Zhou W."/>
            <person name="Zhang B."/>
            <person name="Hu W."/>
            <person name="Eijk M."/>
            <person name="Tang J."/>
            <person name="Witsenboer H."/>
            <person name="Zhao S."/>
            <person name="Li Z."/>
            <person name="Zhang A."/>
            <person name="Wang D."/>
            <person name="Liang C."/>
        </authorList>
    </citation>
    <scope>NUCLEOTIDE SEQUENCE [LARGE SCALE GENOMIC DNA]</scope>
    <source>
        <strain evidence="1">cv. G1812</strain>
    </source>
</reference>
<evidence type="ECO:0000313" key="2">
    <source>
        <dbReference type="Proteomes" id="UP000015106"/>
    </source>
</evidence>
<reference evidence="1" key="3">
    <citation type="submission" date="2022-06" db="UniProtKB">
        <authorList>
            <consortium name="EnsemblPlants"/>
        </authorList>
    </citation>
    <scope>IDENTIFICATION</scope>
</reference>
<dbReference type="AlphaFoldDB" id="A0A8R7US40"/>
<reference evidence="2" key="1">
    <citation type="journal article" date="2013" name="Nature">
        <title>Draft genome of the wheat A-genome progenitor Triticum urartu.</title>
        <authorList>
            <person name="Ling H.Q."/>
            <person name="Zhao S."/>
            <person name="Liu D."/>
            <person name="Wang J."/>
            <person name="Sun H."/>
            <person name="Zhang C."/>
            <person name="Fan H."/>
            <person name="Li D."/>
            <person name="Dong L."/>
            <person name="Tao Y."/>
            <person name="Gao C."/>
            <person name="Wu H."/>
            <person name="Li Y."/>
            <person name="Cui Y."/>
            <person name="Guo X."/>
            <person name="Zheng S."/>
            <person name="Wang B."/>
            <person name="Yu K."/>
            <person name="Liang Q."/>
            <person name="Yang W."/>
            <person name="Lou X."/>
            <person name="Chen J."/>
            <person name="Feng M."/>
            <person name="Jian J."/>
            <person name="Zhang X."/>
            <person name="Luo G."/>
            <person name="Jiang Y."/>
            <person name="Liu J."/>
            <person name="Wang Z."/>
            <person name="Sha Y."/>
            <person name="Zhang B."/>
            <person name="Wu H."/>
            <person name="Tang D."/>
            <person name="Shen Q."/>
            <person name="Xue P."/>
            <person name="Zou S."/>
            <person name="Wang X."/>
            <person name="Liu X."/>
            <person name="Wang F."/>
            <person name="Yang Y."/>
            <person name="An X."/>
            <person name="Dong Z."/>
            <person name="Zhang K."/>
            <person name="Zhang X."/>
            <person name="Luo M.C."/>
            <person name="Dvorak J."/>
            <person name="Tong Y."/>
            <person name="Wang J."/>
            <person name="Yang H."/>
            <person name="Li Z."/>
            <person name="Wang D."/>
            <person name="Zhang A."/>
            <person name="Wang J."/>
        </authorList>
    </citation>
    <scope>NUCLEOTIDE SEQUENCE</scope>
    <source>
        <strain evidence="2">cv. G1812</strain>
    </source>
</reference>
<dbReference type="EnsemblPlants" id="TuG1812G0600002249.01.T01">
    <property type="protein sequence ID" value="TuG1812G0600002249.01.T01.cds362064"/>
    <property type="gene ID" value="TuG1812G0600002249.01"/>
</dbReference>
<proteinExistence type="predicted"/>
<organism evidence="1 2">
    <name type="scientific">Triticum urartu</name>
    <name type="common">Red wild einkorn</name>
    <name type="synonym">Crithodium urartu</name>
    <dbReference type="NCBI Taxonomy" id="4572"/>
    <lineage>
        <taxon>Eukaryota</taxon>
        <taxon>Viridiplantae</taxon>
        <taxon>Streptophyta</taxon>
        <taxon>Embryophyta</taxon>
        <taxon>Tracheophyta</taxon>
        <taxon>Spermatophyta</taxon>
        <taxon>Magnoliopsida</taxon>
        <taxon>Liliopsida</taxon>
        <taxon>Poales</taxon>
        <taxon>Poaceae</taxon>
        <taxon>BOP clade</taxon>
        <taxon>Pooideae</taxon>
        <taxon>Triticodae</taxon>
        <taxon>Triticeae</taxon>
        <taxon>Triticinae</taxon>
        <taxon>Triticum</taxon>
    </lineage>
</organism>
<dbReference type="Proteomes" id="UP000015106">
    <property type="component" value="Chromosome 6"/>
</dbReference>
<accession>A0A8R7US40</accession>
<evidence type="ECO:0000313" key="1">
    <source>
        <dbReference type="EnsemblPlants" id="TuG1812G0600002249.01.T01.cds362064"/>
    </source>
</evidence>
<sequence>MSVLCGCCDCPGTRAATKSSPCFPGTPRSVSPVTTV</sequence>
<keyword evidence="2" id="KW-1185">Reference proteome</keyword>
<protein>
    <submittedName>
        <fullName evidence="1">Uncharacterized protein</fullName>
    </submittedName>
</protein>
<dbReference type="EnsemblPlants" id="TuG1812G0600002249.01.T02">
    <property type="protein sequence ID" value="TuG1812G0600002249.01.T02.cds362064"/>
    <property type="gene ID" value="TuG1812G0600002249.01"/>
</dbReference>
<dbReference type="Gramene" id="TuG1812G0600002249.01.T01">
    <property type="protein sequence ID" value="TuG1812G0600002249.01.T01.cds362064"/>
    <property type="gene ID" value="TuG1812G0600002249.01"/>
</dbReference>